<dbReference type="EMBL" id="BMMW01000004">
    <property type="protein sequence ID" value="GGK63988.1"/>
    <property type="molecule type" value="Genomic_DNA"/>
</dbReference>
<dbReference type="InterPro" id="IPR027417">
    <property type="entry name" value="P-loop_NTPase"/>
</dbReference>
<comment type="caution">
    <text evidence="1">The sequence shown here is derived from an EMBL/GenBank/DDBJ whole genome shotgun (WGS) entry which is preliminary data.</text>
</comment>
<name>A0A917VDJ7_9NOCA</name>
<keyword evidence="2" id="KW-1185">Reference proteome</keyword>
<keyword evidence="1" id="KW-0547">Nucleotide-binding</keyword>
<organism evidence="1 2">
    <name type="scientific">Nocardia camponoti</name>
    <dbReference type="NCBI Taxonomy" id="1616106"/>
    <lineage>
        <taxon>Bacteria</taxon>
        <taxon>Bacillati</taxon>
        <taxon>Actinomycetota</taxon>
        <taxon>Actinomycetes</taxon>
        <taxon>Mycobacteriales</taxon>
        <taxon>Nocardiaceae</taxon>
        <taxon>Nocardia</taxon>
    </lineage>
</organism>
<dbReference type="Proteomes" id="UP000612956">
    <property type="component" value="Unassembled WGS sequence"/>
</dbReference>
<evidence type="ECO:0000313" key="1">
    <source>
        <dbReference type="EMBL" id="GGK63988.1"/>
    </source>
</evidence>
<dbReference type="Pfam" id="PF13671">
    <property type="entry name" value="AAA_33"/>
    <property type="match status" value="1"/>
</dbReference>
<gene>
    <name evidence="1" type="ORF">GCM10011591_40350</name>
</gene>
<sequence>MLGEVTPPVIPATLLDARGTSISALQFPPESVLVFAGVPGAGKSTALHRLFAADPTATAPVLSSSGALVLDSHQSRNRLRPRLGRVPYGLWRPVVHLAHYRAINNAMRTTRSPVAIHDCATFGWSRAVLAKWARDHDRQLHLVLIDVPADAARQGQIVRGRRVNSIAFAGHVRRWERLMHQLGAREAPATQPNLLRDITSATIVDRETLAGIASVTFAKAN</sequence>
<protein>
    <submittedName>
        <fullName evidence="1">ATP-binding protein</fullName>
    </submittedName>
</protein>
<dbReference type="Gene3D" id="3.40.50.300">
    <property type="entry name" value="P-loop containing nucleotide triphosphate hydrolases"/>
    <property type="match status" value="1"/>
</dbReference>
<keyword evidence="1" id="KW-0067">ATP-binding</keyword>
<accession>A0A917VDJ7</accession>
<dbReference type="SUPFAM" id="SSF52540">
    <property type="entry name" value="P-loop containing nucleoside triphosphate hydrolases"/>
    <property type="match status" value="1"/>
</dbReference>
<proteinExistence type="predicted"/>
<evidence type="ECO:0000313" key="2">
    <source>
        <dbReference type="Proteomes" id="UP000612956"/>
    </source>
</evidence>
<reference evidence="1" key="2">
    <citation type="submission" date="2020-09" db="EMBL/GenBank/DDBJ databases">
        <authorList>
            <person name="Sun Q."/>
            <person name="Zhou Y."/>
        </authorList>
    </citation>
    <scope>NUCLEOTIDE SEQUENCE</scope>
    <source>
        <strain evidence="1">CGMCC 4.7278</strain>
    </source>
</reference>
<dbReference type="GO" id="GO:0005524">
    <property type="term" value="F:ATP binding"/>
    <property type="evidence" value="ECO:0007669"/>
    <property type="project" value="UniProtKB-KW"/>
</dbReference>
<dbReference type="AlphaFoldDB" id="A0A917VDJ7"/>
<reference evidence="1" key="1">
    <citation type="journal article" date="2014" name="Int. J. Syst. Evol. Microbiol.">
        <title>Complete genome sequence of Corynebacterium casei LMG S-19264T (=DSM 44701T), isolated from a smear-ripened cheese.</title>
        <authorList>
            <consortium name="US DOE Joint Genome Institute (JGI-PGF)"/>
            <person name="Walter F."/>
            <person name="Albersmeier A."/>
            <person name="Kalinowski J."/>
            <person name="Ruckert C."/>
        </authorList>
    </citation>
    <scope>NUCLEOTIDE SEQUENCE</scope>
    <source>
        <strain evidence="1">CGMCC 4.7278</strain>
    </source>
</reference>